<accession>A0A8I0MUE0</accession>
<protein>
    <recommendedName>
        <fullName evidence="2">diguanylate cyclase</fullName>
        <ecNumber evidence="2">2.7.7.65</ecNumber>
    </recommendedName>
</protein>
<dbReference type="GO" id="GO:0005886">
    <property type="term" value="C:plasma membrane"/>
    <property type="evidence" value="ECO:0007669"/>
    <property type="project" value="TreeGrafter"/>
</dbReference>
<evidence type="ECO:0000259" key="4">
    <source>
        <dbReference type="PROSITE" id="PS50887"/>
    </source>
</evidence>
<dbReference type="PANTHER" id="PTHR45138">
    <property type="entry name" value="REGULATORY COMPONENTS OF SENSORY TRANSDUCTION SYSTEM"/>
    <property type="match status" value="1"/>
</dbReference>
<dbReference type="InterPro" id="IPR050469">
    <property type="entry name" value="Diguanylate_Cyclase"/>
</dbReference>
<name>A0A8I0MUE0_9GAMM</name>
<dbReference type="SUPFAM" id="SSF55073">
    <property type="entry name" value="Nucleotide cyclase"/>
    <property type="match status" value="1"/>
</dbReference>
<comment type="cofactor">
    <cofactor evidence="1">
        <name>Mg(2+)</name>
        <dbReference type="ChEBI" id="CHEBI:18420"/>
    </cofactor>
</comment>
<dbReference type="InterPro" id="IPR000014">
    <property type="entry name" value="PAS"/>
</dbReference>
<evidence type="ECO:0000313" key="6">
    <source>
        <dbReference type="Proteomes" id="UP000660708"/>
    </source>
</evidence>
<dbReference type="GO" id="GO:0052621">
    <property type="term" value="F:diguanylate cyclase activity"/>
    <property type="evidence" value="ECO:0007669"/>
    <property type="project" value="UniProtKB-EC"/>
</dbReference>
<dbReference type="EC" id="2.7.7.65" evidence="2"/>
<dbReference type="InterPro" id="IPR035965">
    <property type="entry name" value="PAS-like_dom_sf"/>
</dbReference>
<proteinExistence type="predicted"/>
<comment type="caution">
    <text evidence="5">The sequence shown here is derived from an EMBL/GenBank/DDBJ whole genome shotgun (WGS) entry which is preliminary data.</text>
</comment>
<dbReference type="NCBIfam" id="TIGR00254">
    <property type="entry name" value="GGDEF"/>
    <property type="match status" value="1"/>
</dbReference>
<dbReference type="SMART" id="SM00091">
    <property type="entry name" value="PAS"/>
    <property type="match status" value="1"/>
</dbReference>
<comment type="catalytic activity">
    <reaction evidence="3">
        <text>2 GTP = 3',3'-c-di-GMP + 2 diphosphate</text>
        <dbReference type="Rhea" id="RHEA:24898"/>
        <dbReference type="ChEBI" id="CHEBI:33019"/>
        <dbReference type="ChEBI" id="CHEBI:37565"/>
        <dbReference type="ChEBI" id="CHEBI:58805"/>
        <dbReference type="EC" id="2.7.7.65"/>
    </reaction>
</comment>
<dbReference type="CDD" id="cd01949">
    <property type="entry name" value="GGDEF"/>
    <property type="match status" value="1"/>
</dbReference>
<dbReference type="SMART" id="SM00267">
    <property type="entry name" value="GGDEF"/>
    <property type="match status" value="1"/>
</dbReference>
<dbReference type="PANTHER" id="PTHR45138:SF9">
    <property type="entry name" value="DIGUANYLATE CYCLASE DGCM-RELATED"/>
    <property type="match status" value="1"/>
</dbReference>
<dbReference type="Gene3D" id="3.30.450.20">
    <property type="entry name" value="PAS domain"/>
    <property type="match status" value="1"/>
</dbReference>
<dbReference type="InterPro" id="IPR000160">
    <property type="entry name" value="GGDEF_dom"/>
</dbReference>
<organism evidence="5 6">
    <name type="scientific">Pseudoalteromonas peptidolytica F12-50-A1</name>
    <dbReference type="NCBI Taxonomy" id="1315280"/>
    <lineage>
        <taxon>Bacteria</taxon>
        <taxon>Pseudomonadati</taxon>
        <taxon>Pseudomonadota</taxon>
        <taxon>Gammaproteobacteria</taxon>
        <taxon>Alteromonadales</taxon>
        <taxon>Pseudoalteromonadaceae</taxon>
        <taxon>Pseudoalteromonas</taxon>
    </lineage>
</organism>
<evidence type="ECO:0000256" key="1">
    <source>
        <dbReference type="ARBA" id="ARBA00001946"/>
    </source>
</evidence>
<evidence type="ECO:0000313" key="5">
    <source>
        <dbReference type="EMBL" id="MBE0346087.1"/>
    </source>
</evidence>
<dbReference type="SUPFAM" id="SSF55785">
    <property type="entry name" value="PYP-like sensor domain (PAS domain)"/>
    <property type="match status" value="1"/>
</dbReference>
<dbReference type="Pfam" id="PF00990">
    <property type="entry name" value="GGDEF"/>
    <property type="match status" value="1"/>
</dbReference>
<feature type="domain" description="GGDEF" evidence="4">
    <location>
        <begin position="186"/>
        <end position="319"/>
    </location>
</feature>
<dbReference type="Proteomes" id="UP000660708">
    <property type="component" value="Unassembled WGS sequence"/>
</dbReference>
<dbReference type="PROSITE" id="PS50887">
    <property type="entry name" value="GGDEF"/>
    <property type="match status" value="1"/>
</dbReference>
<dbReference type="InterPro" id="IPR043128">
    <property type="entry name" value="Rev_trsase/Diguanyl_cyclase"/>
</dbReference>
<dbReference type="GO" id="GO:0043709">
    <property type="term" value="P:cell adhesion involved in single-species biofilm formation"/>
    <property type="evidence" value="ECO:0007669"/>
    <property type="project" value="TreeGrafter"/>
</dbReference>
<dbReference type="Gene3D" id="3.30.70.270">
    <property type="match status" value="1"/>
</dbReference>
<evidence type="ECO:0000256" key="2">
    <source>
        <dbReference type="ARBA" id="ARBA00012528"/>
    </source>
</evidence>
<dbReference type="InterPro" id="IPR029787">
    <property type="entry name" value="Nucleotide_cyclase"/>
</dbReference>
<evidence type="ECO:0000256" key="3">
    <source>
        <dbReference type="ARBA" id="ARBA00034247"/>
    </source>
</evidence>
<dbReference type="AlphaFoldDB" id="A0A8I0MUE0"/>
<reference evidence="5 6" key="1">
    <citation type="submission" date="2015-06" db="EMBL/GenBank/DDBJ databases">
        <title>Genome sequence of Pseudoalteromonas peptidolytica.</title>
        <authorList>
            <person name="Xie B.-B."/>
            <person name="Rong J.-C."/>
            <person name="Qin Q.-L."/>
            <person name="Zhang Y.-Z."/>
        </authorList>
    </citation>
    <scope>NUCLEOTIDE SEQUENCE [LARGE SCALE GENOMIC DNA]</scope>
    <source>
        <strain evidence="5 6">F12-50-A1</strain>
    </source>
</reference>
<dbReference type="EMBL" id="AQHF01000020">
    <property type="protein sequence ID" value="MBE0346087.1"/>
    <property type="molecule type" value="Genomic_DNA"/>
</dbReference>
<dbReference type="RefSeq" id="WP_147390508.1">
    <property type="nucleotide sequence ID" value="NZ_AQHF01000020.1"/>
</dbReference>
<sequence>MPAADFDMNEIHWLMDMFNTVDVGLVVLDRDYKVCIWNGFMENHSGLLPSAVKDKDIFDLFPSIDEQWFRSKAEPVFVLKNRSFTIWEQQPYIFRFKNYRPITGKADYMYQNATFIPLTTVTGDVGHICVIIYDVTDEAINKLELESLNKQLEKISRTDSLTQLHNRGFWEESLKQEFKRLKRSQGQSALLMFDIDHFKRINDEYGHSGGDEAIRHISDLLRKTLRETDTAGRYGGEEFAVTLLDTDVKGAVTFAERLRSLIENSSIYYDEQQIKITVSLGVAAFKETFEKHEQWIEAADSALYVSKEGGRNKVTVYSEEMDGES</sequence>
<dbReference type="GO" id="GO:1902201">
    <property type="term" value="P:negative regulation of bacterial-type flagellum-dependent cell motility"/>
    <property type="evidence" value="ECO:0007669"/>
    <property type="project" value="TreeGrafter"/>
</dbReference>
<keyword evidence="6" id="KW-1185">Reference proteome</keyword>
<dbReference type="FunFam" id="3.30.70.270:FF:000001">
    <property type="entry name" value="Diguanylate cyclase domain protein"/>
    <property type="match status" value="1"/>
</dbReference>
<gene>
    <name evidence="5" type="ORF">PPEP_a1110</name>
</gene>